<dbReference type="PANTHER" id="PTHR32089:SF112">
    <property type="entry name" value="LYSOZYME-LIKE PROTEIN-RELATED"/>
    <property type="match status" value="1"/>
</dbReference>
<keyword evidence="8 12" id="KW-0472">Membrane</keyword>
<dbReference type="PRINTS" id="PR00260">
    <property type="entry name" value="CHEMTRNSDUCR"/>
</dbReference>
<dbReference type="GO" id="GO:0007165">
    <property type="term" value="P:signal transduction"/>
    <property type="evidence" value="ECO:0007669"/>
    <property type="project" value="UniProtKB-KW"/>
</dbReference>
<evidence type="ECO:0000313" key="15">
    <source>
        <dbReference type="EMBL" id="TWH74886.1"/>
    </source>
</evidence>
<feature type="domain" description="HAMP" evidence="14">
    <location>
        <begin position="220"/>
        <end position="272"/>
    </location>
</feature>
<keyword evidence="4" id="KW-0145">Chemotaxis</keyword>
<dbReference type="GO" id="GO:0004888">
    <property type="term" value="F:transmembrane signaling receptor activity"/>
    <property type="evidence" value="ECO:0007669"/>
    <property type="project" value="InterPro"/>
</dbReference>
<dbReference type="Pfam" id="PF02203">
    <property type="entry name" value="TarH"/>
    <property type="match status" value="1"/>
</dbReference>
<evidence type="ECO:0000256" key="8">
    <source>
        <dbReference type="ARBA" id="ARBA00023136"/>
    </source>
</evidence>
<evidence type="ECO:0000256" key="9">
    <source>
        <dbReference type="ARBA" id="ARBA00023224"/>
    </source>
</evidence>
<organism evidence="15 16">
    <name type="scientific">Modestobacter roseus</name>
    <dbReference type="NCBI Taxonomy" id="1181884"/>
    <lineage>
        <taxon>Bacteria</taxon>
        <taxon>Bacillati</taxon>
        <taxon>Actinomycetota</taxon>
        <taxon>Actinomycetes</taxon>
        <taxon>Geodermatophilales</taxon>
        <taxon>Geodermatophilaceae</taxon>
        <taxon>Modestobacter</taxon>
    </lineage>
</organism>
<dbReference type="InterPro" id="IPR004090">
    <property type="entry name" value="Chemotax_Me-accpt_rcpt"/>
</dbReference>
<comment type="similarity">
    <text evidence="10">Belongs to the methyl-accepting chemotaxis (MCP) protein family.</text>
</comment>
<dbReference type="Proteomes" id="UP000321490">
    <property type="component" value="Unassembled WGS sequence"/>
</dbReference>
<dbReference type="CDD" id="cd06225">
    <property type="entry name" value="HAMP"/>
    <property type="match status" value="1"/>
</dbReference>
<dbReference type="PROSITE" id="PS50111">
    <property type="entry name" value="CHEMOTAXIS_TRANSDUC_2"/>
    <property type="match status" value="1"/>
</dbReference>
<accession>A0A562IVL0</accession>
<dbReference type="InterPro" id="IPR003660">
    <property type="entry name" value="HAMP_dom"/>
</dbReference>
<keyword evidence="3" id="KW-0488">Methylation</keyword>
<gene>
    <name evidence="15" type="ORF">JD78_03432</name>
</gene>
<dbReference type="SMART" id="SM00304">
    <property type="entry name" value="HAMP"/>
    <property type="match status" value="2"/>
</dbReference>
<evidence type="ECO:0000256" key="4">
    <source>
        <dbReference type="ARBA" id="ARBA00022500"/>
    </source>
</evidence>
<dbReference type="GO" id="GO:0005886">
    <property type="term" value="C:plasma membrane"/>
    <property type="evidence" value="ECO:0007669"/>
    <property type="project" value="UniProtKB-SubCell"/>
</dbReference>
<dbReference type="Pfam" id="PF00015">
    <property type="entry name" value="MCPsignal"/>
    <property type="match status" value="1"/>
</dbReference>
<keyword evidence="5" id="KW-0997">Cell inner membrane</keyword>
<keyword evidence="9 11" id="KW-0807">Transducer</keyword>
<feature type="transmembrane region" description="Helical" evidence="12">
    <location>
        <begin position="22"/>
        <end position="44"/>
    </location>
</feature>
<sequence>MSRNSLAGTGSWWGDRSVRTKVLATVGVAGVVAASIGVLGLGALSRSADSGDALYRENVSGLVAVAVMGDTVRDMRVNLRDTLVGTDVPGSISNIDTLADRFSEATDDYAAGGLVPAKQELVDDVRMRMGEWVDLQQTVLVPLATARDYPNWIATNAAQAAPLSTAVMDDVAQLRDLEADEAQRAVAAIRSEYESQRTTAIVLMIAGIAVALGLGWFVASGIARSAGRVREVVQGLAEGDLTRSSGLTGNDELGQMGQALDGAMASLRGVMGLVVASSDAVAAASEELSASSAQISVSAEETSAQSGVVSAAAEEVSRNVATVAAGADEMSSAIREISQSVNEATRVAAQAVAEAQTTTGTIEKLGVSSQEIGAVVKTITSIAEQTNLLALNATIEAARAGEAGKGFAVVANEVKELAQETARATEDIARRVEAIQGDTSGAVAAIGRISEVIGSINDFQLTIASAVEEQTATTNEMSRSVQEAAGGSTEIATNITGVSAAASATTEALGQTRQAVDELSRMASDLRTTAARFTY</sequence>
<evidence type="ECO:0000256" key="11">
    <source>
        <dbReference type="PROSITE-ProRule" id="PRU00284"/>
    </source>
</evidence>
<evidence type="ECO:0000256" key="12">
    <source>
        <dbReference type="SAM" id="Phobius"/>
    </source>
</evidence>
<evidence type="ECO:0000256" key="1">
    <source>
        <dbReference type="ARBA" id="ARBA00004429"/>
    </source>
</evidence>
<evidence type="ECO:0000256" key="10">
    <source>
        <dbReference type="ARBA" id="ARBA00029447"/>
    </source>
</evidence>
<proteinExistence type="inferred from homology"/>
<evidence type="ECO:0000256" key="7">
    <source>
        <dbReference type="ARBA" id="ARBA00022989"/>
    </source>
</evidence>
<evidence type="ECO:0000256" key="6">
    <source>
        <dbReference type="ARBA" id="ARBA00022692"/>
    </source>
</evidence>
<comment type="caution">
    <text evidence="15">The sequence shown here is derived from an EMBL/GenBank/DDBJ whole genome shotgun (WGS) entry which is preliminary data.</text>
</comment>
<dbReference type="PANTHER" id="PTHR32089">
    <property type="entry name" value="METHYL-ACCEPTING CHEMOTAXIS PROTEIN MCPB"/>
    <property type="match status" value="1"/>
</dbReference>
<keyword evidence="2" id="KW-1003">Cell membrane</keyword>
<keyword evidence="16" id="KW-1185">Reference proteome</keyword>
<comment type="subcellular location">
    <subcellularLocation>
        <location evidence="1">Cell inner membrane</location>
        <topology evidence="1">Multi-pass membrane protein</topology>
    </subcellularLocation>
</comment>
<evidence type="ECO:0000256" key="2">
    <source>
        <dbReference type="ARBA" id="ARBA00022475"/>
    </source>
</evidence>
<dbReference type="SMART" id="SM00283">
    <property type="entry name" value="MA"/>
    <property type="match status" value="1"/>
</dbReference>
<evidence type="ECO:0000256" key="3">
    <source>
        <dbReference type="ARBA" id="ARBA00022481"/>
    </source>
</evidence>
<feature type="transmembrane region" description="Helical" evidence="12">
    <location>
        <begin position="200"/>
        <end position="219"/>
    </location>
</feature>
<evidence type="ECO:0000256" key="5">
    <source>
        <dbReference type="ARBA" id="ARBA00022519"/>
    </source>
</evidence>
<evidence type="ECO:0000313" key="16">
    <source>
        <dbReference type="Proteomes" id="UP000321490"/>
    </source>
</evidence>
<dbReference type="InterPro" id="IPR004089">
    <property type="entry name" value="MCPsignal_dom"/>
</dbReference>
<evidence type="ECO:0000259" key="14">
    <source>
        <dbReference type="PROSITE" id="PS50885"/>
    </source>
</evidence>
<dbReference type="EMBL" id="VLKF01000001">
    <property type="protein sequence ID" value="TWH74886.1"/>
    <property type="molecule type" value="Genomic_DNA"/>
</dbReference>
<dbReference type="PROSITE" id="PS50885">
    <property type="entry name" value="HAMP"/>
    <property type="match status" value="1"/>
</dbReference>
<name>A0A562IVL0_9ACTN</name>
<dbReference type="GO" id="GO:0006935">
    <property type="term" value="P:chemotaxis"/>
    <property type="evidence" value="ECO:0007669"/>
    <property type="project" value="UniProtKB-KW"/>
</dbReference>
<dbReference type="Gene3D" id="1.10.287.950">
    <property type="entry name" value="Methyl-accepting chemotaxis protein"/>
    <property type="match status" value="1"/>
</dbReference>
<dbReference type="AlphaFoldDB" id="A0A562IVL0"/>
<keyword evidence="7 12" id="KW-1133">Transmembrane helix</keyword>
<evidence type="ECO:0000259" key="13">
    <source>
        <dbReference type="PROSITE" id="PS50111"/>
    </source>
</evidence>
<protein>
    <submittedName>
        <fullName evidence="15">Methyl-accepting chemotaxis protein</fullName>
    </submittedName>
</protein>
<reference evidence="15 16" key="1">
    <citation type="submission" date="2019-07" db="EMBL/GenBank/DDBJ databases">
        <title>R&amp;d 2014.</title>
        <authorList>
            <person name="Klenk H.-P."/>
        </authorList>
    </citation>
    <scope>NUCLEOTIDE SEQUENCE [LARGE SCALE GENOMIC DNA]</scope>
    <source>
        <strain evidence="15 16">DSM 45764</strain>
    </source>
</reference>
<feature type="domain" description="Methyl-accepting transducer" evidence="13">
    <location>
        <begin position="277"/>
        <end position="506"/>
    </location>
</feature>
<keyword evidence="6 12" id="KW-0812">Transmembrane</keyword>
<dbReference type="InterPro" id="IPR003122">
    <property type="entry name" value="Tar_rcpt_lig-bd"/>
</dbReference>
<dbReference type="SUPFAM" id="SSF58104">
    <property type="entry name" value="Methyl-accepting chemotaxis protein (MCP) signaling domain"/>
    <property type="match status" value="1"/>
</dbReference>
<dbReference type="RefSeq" id="WP_166521243.1">
    <property type="nucleotide sequence ID" value="NZ_VLKF01000001.1"/>
</dbReference>